<dbReference type="PANTHER" id="PTHR12603:SF0">
    <property type="entry name" value="CCR4-NOT TRANSCRIPTION COMPLEX SUBUNIT 4"/>
    <property type="match status" value="1"/>
</dbReference>
<reference evidence="4 5" key="1">
    <citation type="journal article" date="2018" name="Plant J.">
        <title>Genome sequences of Chlorella sorokiniana UTEX 1602 and Micractinium conductrix SAG 241.80: implications to maltose excretion by a green alga.</title>
        <authorList>
            <person name="Arriola M.B."/>
            <person name="Velmurugan N."/>
            <person name="Zhang Y."/>
            <person name="Plunkett M.H."/>
            <person name="Hondzo H."/>
            <person name="Barney B.M."/>
        </authorList>
    </citation>
    <scope>NUCLEOTIDE SEQUENCE [LARGE SCALE GENOMIC DNA]</scope>
    <source>
        <strain evidence="4 5">SAG 241.80</strain>
    </source>
</reference>
<dbReference type="PROSITE" id="PS50089">
    <property type="entry name" value="ZF_RING_2"/>
    <property type="match status" value="1"/>
</dbReference>
<dbReference type="CDD" id="cd16618">
    <property type="entry name" value="mRING-HC-C4C4_CNOT4"/>
    <property type="match status" value="1"/>
</dbReference>
<evidence type="ECO:0000259" key="3">
    <source>
        <dbReference type="PROSITE" id="PS50089"/>
    </source>
</evidence>
<keyword evidence="1" id="KW-0863">Zinc-finger</keyword>
<dbReference type="GO" id="GO:0004842">
    <property type="term" value="F:ubiquitin-protein transferase activity"/>
    <property type="evidence" value="ECO:0007669"/>
    <property type="project" value="InterPro"/>
</dbReference>
<dbReference type="InterPro" id="IPR039515">
    <property type="entry name" value="NOT4_mRING-HC-C4C4"/>
</dbReference>
<dbReference type="AlphaFoldDB" id="A0A2P6VAG5"/>
<feature type="compositionally biased region" description="Low complexity" evidence="2">
    <location>
        <begin position="602"/>
        <end position="629"/>
    </location>
</feature>
<dbReference type="SUPFAM" id="SSF57850">
    <property type="entry name" value="RING/U-box"/>
    <property type="match status" value="1"/>
</dbReference>
<evidence type="ECO:0000313" key="4">
    <source>
        <dbReference type="EMBL" id="PSC71084.1"/>
    </source>
</evidence>
<dbReference type="InterPro" id="IPR001841">
    <property type="entry name" value="Znf_RING"/>
</dbReference>
<dbReference type="GO" id="GO:0030014">
    <property type="term" value="C:CCR4-NOT complex"/>
    <property type="evidence" value="ECO:0007669"/>
    <property type="project" value="InterPro"/>
</dbReference>
<keyword evidence="1" id="KW-0862">Zinc</keyword>
<dbReference type="Pfam" id="PF14570">
    <property type="entry name" value="zf-RING_4"/>
    <property type="match status" value="1"/>
</dbReference>
<feature type="region of interest" description="Disordered" evidence="2">
    <location>
        <begin position="245"/>
        <end position="269"/>
    </location>
</feature>
<proteinExistence type="predicted"/>
<keyword evidence="5" id="KW-1185">Reference proteome</keyword>
<sequence length="658" mass="67211">MSLRPDASSGSGVSWAAQSPPYARLGGSAQQTRGLASRQHTPIPEPPQLQRDPSTPEGQLLPPSAATEPPGAPRKPPRPAGRRTLSLSPGAPVRKLDFDDMQLGPSGSATAATAATAAAAAAAAATAAAGGTPPPDKPRLMVRSTAAALAAEEEQICPLCINELDETEKAWLPCSCGYQLCLFCYDRLKTEFSNQCPNCRVEYDSDFQAGLRRRQERVAQLQHEAAEQREATAKAAAAVAERLAVKHAAPPPPPPRVARSPRSPRSPRRELHIEQEQLWPSLAAATQAAAPQHLQQQHQPAARQQPPSPLAGGGRRQQGSPPAAPQAPAPPPRLAPILQAPLEAEASSSSSSADTAATTPQSPVSSVVAFRAAPAAVAPLLCGTGRPLELALAAQAAHAAAAMQGRCAVVLPRAGGLGADPDPEGASLAASLQEAVRSGSLSVKQAAASLASYLRQRQHAAGAAALGCAAAAASVSGLQQPSHVAGVVPFGLLGTGQLVSEHSLLPCDSGISSATSASLSHWAPGGASPCTSQPLPVLQPLPTRFDGSAAPSMSWQQQQQQQQQQDHVVGSPVRNNDKLPLFLRRGSLRQAGAGCSGGSGSPSGSAGSGSSSSAGSGSFPGFPSRPSSPTQELKRMIAPPPGFGPLGNNGIAALPRFR</sequence>
<feature type="region of interest" description="Disordered" evidence="2">
    <location>
        <begin position="285"/>
        <end position="334"/>
    </location>
</feature>
<feature type="compositionally biased region" description="Pro residues" evidence="2">
    <location>
        <begin position="322"/>
        <end position="334"/>
    </location>
</feature>
<accession>A0A2P6VAG5</accession>
<dbReference type="OrthoDB" id="1923159at2759"/>
<feature type="compositionally biased region" description="Low complexity" evidence="2">
    <location>
        <begin position="556"/>
        <end position="565"/>
    </location>
</feature>
<feature type="compositionally biased region" description="Polar residues" evidence="2">
    <location>
        <begin position="28"/>
        <end position="40"/>
    </location>
</feature>
<feature type="region of interest" description="Disordered" evidence="2">
    <location>
        <begin position="590"/>
        <end position="658"/>
    </location>
</feature>
<dbReference type="InterPro" id="IPR039780">
    <property type="entry name" value="Mot2"/>
</dbReference>
<dbReference type="GO" id="GO:0008270">
    <property type="term" value="F:zinc ion binding"/>
    <property type="evidence" value="ECO:0007669"/>
    <property type="project" value="UniProtKB-KW"/>
</dbReference>
<keyword evidence="1" id="KW-0479">Metal-binding</keyword>
<dbReference type="GO" id="GO:0016567">
    <property type="term" value="P:protein ubiquitination"/>
    <property type="evidence" value="ECO:0007669"/>
    <property type="project" value="TreeGrafter"/>
</dbReference>
<protein>
    <submittedName>
        <fullName evidence="4">RNA recognition motif isoform B</fullName>
    </submittedName>
</protein>
<dbReference type="Proteomes" id="UP000239649">
    <property type="component" value="Unassembled WGS sequence"/>
</dbReference>
<dbReference type="STRING" id="554055.A0A2P6VAG5"/>
<feature type="compositionally biased region" description="Low complexity" evidence="2">
    <location>
        <begin position="285"/>
        <end position="305"/>
    </location>
</feature>
<evidence type="ECO:0000256" key="1">
    <source>
        <dbReference type="PROSITE-ProRule" id="PRU00175"/>
    </source>
</evidence>
<evidence type="ECO:0000256" key="2">
    <source>
        <dbReference type="SAM" id="MobiDB-lite"/>
    </source>
</evidence>
<name>A0A2P6VAG5_9CHLO</name>
<dbReference type="Gene3D" id="3.30.40.10">
    <property type="entry name" value="Zinc/RING finger domain, C3HC4 (zinc finger)"/>
    <property type="match status" value="1"/>
</dbReference>
<comment type="caution">
    <text evidence="4">The sequence shown here is derived from an EMBL/GenBank/DDBJ whole genome shotgun (WGS) entry which is preliminary data.</text>
</comment>
<dbReference type="InterPro" id="IPR013083">
    <property type="entry name" value="Znf_RING/FYVE/PHD"/>
</dbReference>
<dbReference type="PANTHER" id="PTHR12603">
    <property type="entry name" value="CCR4-NOT TRANSCRIPTION COMPLEX RELATED"/>
    <property type="match status" value="1"/>
</dbReference>
<gene>
    <name evidence="4" type="ORF">C2E20_5553</name>
</gene>
<dbReference type="EMBL" id="LHPF02000016">
    <property type="protein sequence ID" value="PSC71084.1"/>
    <property type="molecule type" value="Genomic_DNA"/>
</dbReference>
<feature type="domain" description="RING-type" evidence="3">
    <location>
        <begin position="157"/>
        <end position="200"/>
    </location>
</feature>
<organism evidence="4 5">
    <name type="scientific">Micractinium conductrix</name>
    <dbReference type="NCBI Taxonomy" id="554055"/>
    <lineage>
        <taxon>Eukaryota</taxon>
        <taxon>Viridiplantae</taxon>
        <taxon>Chlorophyta</taxon>
        <taxon>core chlorophytes</taxon>
        <taxon>Trebouxiophyceae</taxon>
        <taxon>Chlorellales</taxon>
        <taxon>Chlorellaceae</taxon>
        <taxon>Chlorella clade</taxon>
        <taxon>Micractinium</taxon>
    </lineage>
</organism>
<evidence type="ECO:0000313" key="5">
    <source>
        <dbReference type="Proteomes" id="UP000239649"/>
    </source>
</evidence>
<feature type="region of interest" description="Disordered" evidence="2">
    <location>
        <begin position="1"/>
        <end position="101"/>
    </location>
</feature>
<feature type="region of interest" description="Disordered" evidence="2">
    <location>
        <begin position="522"/>
        <end position="576"/>
    </location>
</feature>